<keyword evidence="2" id="KW-0808">Transferase</keyword>
<sequence length="146" mass="16925">VPHRRGAHRRWDTRHRGLPPGLRGRRDFRRDDASRRERSWRRRERRVPGVRGVPADGRPEARGDWDGDTGAVGGRARLDRTPARARRPRPAQRRDRGRLAPARPGFRGEPVRHRADQRDSAHLEARGLVRRVRVGRQPGRHPFPSV</sequence>
<dbReference type="AlphaFoldDB" id="A0A6J4Q4H0"/>
<feature type="compositionally biased region" description="Basic and acidic residues" evidence="1">
    <location>
        <begin position="24"/>
        <end position="37"/>
    </location>
</feature>
<feature type="region of interest" description="Disordered" evidence="1">
    <location>
        <begin position="1"/>
        <end position="146"/>
    </location>
</feature>
<protein>
    <submittedName>
        <fullName evidence="2">Molybdopterin synthase catalytic subunit MoaE</fullName>
        <ecNumber evidence="2">2.8.1.12</ecNumber>
    </submittedName>
</protein>
<dbReference type="EC" id="2.8.1.12" evidence="2"/>
<evidence type="ECO:0000256" key="1">
    <source>
        <dbReference type="SAM" id="MobiDB-lite"/>
    </source>
</evidence>
<reference evidence="2" key="1">
    <citation type="submission" date="2020-02" db="EMBL/GenBank/DDBJ databases">
        <authorList>
            <person name="Meier V. D."/>
        </authorList>
    </citation>
    <scope>NUCLEOTIDE SEQUENCE</scope>
    <source>
        <strain evidence="2">AVDCRST_MAG80</strain>
    </source>
</reference>
<gene>
    <name evidence="2" type="ORF">AVDCRST_MAG80-625</name>
</gene>
<proteinExistence type="predicted"/>
<name>A0A6J4Q4H0_9ACTN</name>
<feature type="non-terminal residue" evidence="2">
    <location>
        <position position="1"/>
    </location>
</feature>
<organism evidence="2">
    <name type="scientific">uncultured Rubrobacteraceae bacterium</name>
    <dbReference type="NCBI Taxonomy" id="349277"/>
    <lineage>
        <taxon>Bacteria</taxon>
        <taxon>Bacillati</taxon>
        <taxon>Actinomycetota</taxon>
        <taxon>Rubrobacteria</taxon>
        <taxon>Rubrobacterales</taxon>
        <taxon>Rubrobacteraceae</taxon>
        <taxon>environmental samples</taxon>
    </lineage>
</organism>
<feature type="compositionally biased region" description="Basic residues" evidence="1">
    <location>
        <begin position="1"/>
        <end position="17"/>
    </location>
</feature>
<accession>A0A6J4Q4H0</accession>
<evidence type="ECO:0000313" key="2">
    <source>
        <dbReference type="EMBL" id="CAA9431711.1"/>
    </source>
</evidence>
<feature type="compositionally biased region" description="Basic and acidic residues" evidence="1">
    <location>
        <begin position="109"/>
        <end position="127"/>
    </location>
</feature>
<dbReference type="EMBL" id="CADCVC010000051">
    <property type="protein sequence ID" value="CAA9431711.1"/>
    <property type="molecule type" value="Genomic_DNA"/>
</dbReference>
<feature type="non-terminal residue" evidence="2">
    <location>
        <position position="146"/>
    </location>
</feature>
<dbReference type="GO" id="GO:0030366">
    <property type="term" value="F:molybdopterin synthase activity"/>
    <property type="evidence" value="ECO:0007669"/>
    <property type="project" value="UniProtKB-EC"/>
</dbReference>